<dbReference type="AlphaFoldDB" id="A2SMM7"/>
<keyword evidence="2" id="KW-1185">Reference proteome</keyword>
<gene>
    <name evidence="1" type="ordered locus">Mpe_B0035</name>
</gene>
<evidence type="ECO:0000313" key="1">
    <source>
        <dbReference type="EMBL" id="ABM96816.1"/>
    </source>
</evidence>
<evidence type="ECO:0000313" key="2">
    <source>
        <dbReference type="Proteomes" id="UP000000366"/>
    </source>
</evidence>
<sequence>MDGRSVCHLCARMVGSQNCAAPLVQVRFYLLAWRRRRGRKHCAHVCTVRPLCDCRRCRTIRSSSGTFRLSPIPERSCGLTPPSSGQPKGCALWLPLMSNGRLLTNTASYEDCERSVLATSVPSIGLCRIRVLQDRAPGGKSRGPAKSCIRISLVSAAFCSGNLGDGA</sequence>
<keyword evidence="1" id="KW-0614">Plasmid</keyword>
<dbReference type="Proteomes" id="UP000000366">
    <property type="component" value="Plasmid RPME01"/>
</dbReference>
<reference evidence="1 2" key="1">
    <citation type="journal article" date="2007" name="J. Bacteriol.">
        <title>Whole-genome analysis of the methyl tert-butyl ether-degrading beta-proteobacterium Methylibium petroleiphilum PM1.</title>
        <authorList>
            <person name="Kane S.R."/>
            <person name="Chakicherla A.Y."/>
            <person name="Chain P.S.G."/>
            <person name="Schmidt R."/>
            <person name="Shin M.W."/>
            <person name="Legler T.C."/>
            <person name="Scow K.M."/>
            <person name="Larimer F.W."/>
            <person name="Lucas S.M."/>
            <person name="Richardson P.M."/>
            <person name="Hristova K.R."/>
        </authorList>
    </citation>
    <scope>NUCLEOTIDE SEQUENCE [LARGE SCALE GENOMIC DNA]</scope>
    <source>
        <strain evidence="2">ATCC BAA-1232 / LMG 22953 / PM1</strain>
        <plasmid evidence="1 2">RPME01</plasmid>
    </source>
</reference>
<dbReference type="KEGG" id="mpt:Mpe_B0035"/>
<geneLocation type="plasmid" evidence="1 2">
    <name>RPME01</name>
</geneLocation>
<protein>
    <submittedName>
        <fullName evidence="1">Uncharacterized protein</fullName>
    </submittedName>
</protein>
<dbReference type="HOGENOM" id="CLU_1592658_0_0_4"/>
<proteinExistence type="predicted"/>
<dbReference type="EMBL" id="CP000556">
    <property type="protein sequence ID" value="ABM96816.1"/>
    <property type="molecule type" value="Genomic_DNA"/>
</dbReference>
<name>A2SMM7_METPP</name>
<accession>A2SMM7</accession>
<organism evidence="1 2">
    <name type="scientific">Methylibium petroleiphilum (strain ATCC BAA-1232 / LMG 22953 / PM1)</name>
    <dbReference type="NCBI Taxonomy" id="420662"/>
    <lineage>
        <taxon>Bacteria</taxon>
        <taxon>Pseudomonadati</taxon>
        <taxon>Pseudomonadota</taxon>
        <taxon>Betaproteobacteria</taxon>
        <taxon>Burkholderiales</taxon>
        <taxon>Sphaerotilaceae</taxon>
        <taxon>Methylibium</taxon>
    </lineage>
</organism>